<dbReference type="EMBL" id="JBFRYB010000002">
    <property type="protein sequence ID" value="MEX1667234.1"/>
    <property type="molecule type" value="Genomic_DNA"/>
</dbReference>
<dbReference type="RefSeq" id="WP_368377344.1">
    <property type="nucleotide sequence ID" value="NZ_JBFRYB010000002.1"/>
</dbReference>
<gene>
    <name evidence="1" type="ORF">AB4875_17185</name>
</gene>
<sequence>MNITIKCGLFLILGLGLAACNNESKRDGQAAGGNTELSGSQLITAVLLQDKNAEPVSVNDKNIADSFDPIDVNSL</sequence>
<reference evidence="1 2" key="1">
    <citation type="journal article" date="2011" name="Int. J. Syst. Evol. Microbiol.">
        <title>Zhongshania antarctica gen. nov., sp. nov. and Zhongshania guokunii sp. nov., gammaproteobacteria respectively isolated from coastal attached (fast) ice and surface seawater of the Antarctic.</title>
        <authorList>
            <person name="Li H.J."/>
            <person name="Zhang X.Y."/>
            <person name="Chen C.X."/>
            <person name="Zhang Y.J."/>
            <person name="Gao Z.M."/>
            <person name="Yu Y."/>
            <person name="Chen X.L."/>
            <person name="Chen B."/>
            <person name="Zhang Y.Z."/>
        </authorList>
    </citation>
    <scope>NUCLEOTIDE SEQUENCE [LARGE SCALE GENOMIC DNA]</scope>
    <source>
        <strain evidence="1 2">R06B22</strain>
    </source>
</reference>
<dbReference type="PROSITE" id="PS51257">
    <property type="entry name" value="PROKAR_LIPOPROTEIN"/>
    <property type="match status" value="1"/>
</dbReference>
<comment type="caution">
    <text evidence="1">The sequence shown here is derived from an EMBL/GenBank/DDBJ whole genome shotgun (WGS) entry which is preliminary data.</text>
</comment>
<dbReference type="Proteomes" id="UP001557484">
    <property type="component" value="Unassembled WGS sequence"/>
</dbReference>
<organism evidence="1 2">
    <name type="scientific">Zhongshania arctica</name>
    <dbReference type="NCBI Taxonomy" id="3238302"/>
    <lineage>
        <taxon>Bacteria</taxon>
        <taxon>Pseudomonadati</taxon>
        <taxon>Pseudomonadota</taxon>
        <taxon>Gammaproteobacteria</taxon>
        <taxon>Cellvibrionales</taxon>
        <taxon>Spongiibacteraceae</taxon>
        <taxon>Zhongshania</taxon>
    </lineage>
</organism>
<protein>
    <submittedName>
        <fullName evidence="1">Uncharacterized protein</fullName>
    </submittedName>
</protein>
<proteinExistence type="predicted"/>
<keyword evidence="2" id="KW-1185">Reference proteome</keyword>
<accession>A0ABV3U039</accession>
<evidence type="ECO:0000313" key="1">
    <source>
        <dbReference type="EMBL" id="MEX1667234.1"/>
    </source>
</evidence>
<evidence type="ECO:0000313" key="2">
    <source>
        <dbReference type="Proteomes" id="UP001557484"/>
    </source>
</evidence>
<name>A0ABV3U039_9GAMM</name>